<evidence type="ECO:0000313" key="2">
    <source>
        <dbReference type="EMBL" id="ORY94425.1"/>
    </source>
</evidence>
<evidence type="ECO:0000313" key="3">
    <source>
        <dbReference type="Proteomes" id="UP000242180"/>
    </source>
</evidence>
<proteinExistence type="predicted"/>
<sequence length="540" mass="61248">MVMASAPRRNLLLFAVVLTFLFSITYFRHAAYDNFTTVPEEFQTPPPHTQTDTPPLGVKHATPSPHDAPQLPHVDTQTPPLPPPAASEEPVLPSLSGVCDLVDFDWLTSDRIYWDGWSSKSMFMDIDGSFTLGNVTVEAGREVCVVVLLGPIPAVSAIRPEIHFAPADSIILHAVAESVKFPITLEQHYRHTNVYYASVRFTHQGDYLLDTTTEYRSYFWEDPIYHPFRPFQYSSKNFLSVVPSQNESLPILVPCDATHLQQQVSRSWVTKPKYRELYPLDFYGMFGAAQEDHAVDDQLYMYDQCRLEYISGSQAAQCLHGKTIHVWGDNHIKRNLKAFSTANRWCPPGEPCECHDTDDDAFEWTENADVPLRINATWQADTTFHFNRIGSIVLADVRQEIKGRAGQYDAADMVWLSFGNDDIPISRLTPRQFAQSFRDLVTFLVTEVYPHQPIVIRTPQYFCCGFIHGTSWNAGRARAFATIVRQTVGDLQRERPGILLWDTHHLGMQDSTCIASGSTYSRRNVVNIENLLLWNLLCSA</sequence>
<protein>
    <submittedName>
        <fullName evidence="2">Uncharacterized protein</fullName>
    </submittedName>
</protein>
<reference evidence="2 3" key="1">
    <citation type="submission" date="2016-07" db="EMBL/GenBank/DDBJ databases">
        <title>Pervasive Adenine N6-methylation of Active Genes in Fungi.</title>
        <authorList>
            <consortium name="DOE Joint Genome Institute"/>
            <person name="Mondo S.J."/>
            <person name="Dannebaum R.O."/>
            <person name="Kuo R.C."/>
            <person name="Labutti K."/>
            <person name="Haridas S."/>
            <person name="Kuo A."/>
            <person name="Salamov A."/>
            <person name="Ahrendt S.R."/>
            <person name="Lipzen A."/>
            <person name="Sullivan W."/>
            <person name="Andreopoulos W.B."/>
            <person name="Clum A."/>
            <person name="Lindquist E."/>
            <person name="Daum C."/>
            <person name="Ramamoorthy G.K."/>
            <person name="Gryganskyi A."/>
            <person name="Culley D."/>
            <person name="Magnuson J.K."/>
            <person name="James T.Y."/>
            <person name="O'Malley M.A."/>
            <person name="Stajich J.E."/>
            <person name="Spatafora J.W."/>
            <person name="Visel A."/>
            <person name="Grigoriev I.V."/>
        </authorList>
    </citation>
    <scope>NUCLEOTIDE SEQUENCE [LARGE SCALE GENOMIC DNA]</scope>
    <source>
        <strain evidence="2 3">NRRL 2496</strain>
    </source>
</reference>
<comment type="caution">
    <text evidence="2">The sequence shown here is derived from an EMBL/GenBank/DDBJ whole genome shotgun (WGS) entry which is preliminary data.</text>
</comment>
<dbReference type="OMA" id="ANGSHWE"/>
<name>A0A1X2H780_SYNRA</name>
<accession>A0A1X2H780</accession>
<dbReference type="AlphaFoldDB" id="A0A1X2H780"/>
<dbReference type="EMBL" id="MCGN01000007">
    <property type="protein sequence ID" value="ORY94425.1"/>
    <property type="molecule type" value="Genomic_DNA"/>
</dbReference>
<dbReference type="InParanoid" id="A0A1X2H780"/>
<gene>
    <name evidence="2" type="ORF">BCR43DRAFT_516104</name>
</gene>
<dbReference type="Proteomes" id="UP000242180">
    <property type="component" value="Unassembled WGS sequence"/>
</dbReference>
<dbReference type="OrthoDB" id="2244377at2759"/>
<feature type="region of interest" description="Disordered" evidence="1">
    <location>
        <begin position="38"/>
        <end position="90"/>
    </location>
</feature>
<keyword evidence="3" id="KW-1185">Reference proteome</keyword>
<dbReference type="STRING" id="13706.A0A1X2H780"/>
<evidence type="ECO:0000256" key="1">
    <source>
        <dbReference type="SAM" id="MobiDB-lite"/>
    </source>
</evidence>
<organism evidence="2 3">
    <name type="scientific">Syncephalastrum racemosum</name>
    <name type="common">Filamentous fungus</name>
    <dbReference type="NCBI Taxonomy" id="13706"/>
    <lineage>
        <taxon>Eukaryota</taxon>
        <taxon>Fungi</taxon>
        <taxon>Fungi incertae sedis</taxon>
        <taxon>Mucoromycota</taxon>
        <taxon>Mucoromycotina</taxon>
        <taxon>Mucoromycetes</taxon>
        <taxon>Mucorales</taxon>
        <taxon>Syncephalastraceae</taxon>
        <taxon>Syncephalastrum</taxon>
    </lineage>
</organism>